<evidence type="ECO:0000313" key="2">
    <source>
        <dbReference type="Proteomes" id="UP000678393"/>
    </source>
</evidence>
<sequence length="214" mass="24231">LYSATHSTSLGEVMRRLICRYIHQSKKQSRLGNVNEDDLLEIKQDISSLRFELREDRKREVVRTTGHMDSLRRDLHHTFNRLSPVPPCPSPINGLSPNHGYQTTFCGRTLYEGQNLLTPHQQDGRNSVNSSNDIYDFGKSLTLTSADLDCLKADIIAGVRHELKQTLQQSIGAFGRSNKNTHQNIAPIAIPDSCPLPLPPYSLDLYHTHLYTQL</sequence>
<organism evidence="1 2">
    <name type="scientific">Candidula unifasciata</name>
    <dbReference type="NCBI Taxonomy" id="100452"/>
    <lineage>
        <taxon>Eukaryota</taxon>
        <taxon>Metazoa</taxon>
        <taxon>Spiralia</taxon>
        <taxon>Lophotrochozoa</taxon>
        <taxon>Mollusca</taxon>
        <taxon>Gastropoda</taxon>
        <taxon>Heterobranchia</taxon>
        <taxon>Euthyneura</taxon>
        <taxon>Panpulmonata</taxon>
        <taxon>Eupulmonata</taxon>
        <taxon>Stylommatophora</taxon>
        <taxon>Helicina</taxon>
        <taxon>Helicoidea</taxon>
        <taxon>Geomitridae</taxon>
        <taxon>Candidula</taxon>
    </lineage>
</organism>
<name>A0A8S3ZP40_9EUPU</name>
<feature type="non-terminal residue" evidence="1">
    <location>
        <position position="1"/>
    </location>
</feature>
<accession>A0A8S3ZP40</accession>
<reference evidence="1" key="1">
    <citation type="submission" date="2021-04" db="EMBL/GenBank/DDBJ databases">
        <authorList>
            <consortium name="Molecular Ecology Group"/>
        </authorList>
    </citation>
    <scope>NUCLEOTIDE SEQUENCE</scope>
</reference>
<keyword evidence="2" id="KW-1185">Reference proteome</keyword>
<protein>
    <submittedName>
        <fullName evidence="1">Uncharacterized protein</fullName>
    </submittedName>
</protein>
<dbReference type="AlphaFoldDB" id="A0A8S3ZP40"/>
<dbReference type="OrthoDB" id="6155479at2759"/>
<gene>
    <name evidence="1" type="ORF">CUNI_LOCUS15156</name>
</gene>
<evidence type="ECO:0000313" key="1">
    <source>
        <dbReference type="EMBL" id="CAG5129598.1"/>
    </source>
</evidence>
<dbReference type="Proteomes" id="UP000678393">
    <property type="component" value="Unassembled WGS sequence"/>
</dbReference>
<proteinExistence type="predicted"/>
<dbReference type="EMBL" id="CAJHNH020003580">
    <property type="protein sequence ID" value="CAG5129598.1"/>
    <property type="molecule type" value="Genomic_DNA"/>
</dbReference>
<comment type="caution">
    <text evidence="1">The sequence shown here is derived from an EMBL/GenBank/DDBJ whole genome shotgun (WGS) entry which is preliminary data.</text>
</comment>